<accession>A0A7J7M8N9</accession>
<dbReference type="OrthoDB" id="510307at2759"/>
<dbReference type="GO" id="GO:0009240">
    <property type="term" value="P:isopentenyl diphosphate biosynthetic process"/>
    <property type="evidence" value="ECO:0007669"/>
    <property type="project" value="TreeGrafter"/>
</dbReference>
<dbReference type="GO" id="GO:0005737">
    <property type="term" value="C:cytoplasm"/>
    <property type="evidence" value="ECO:0007669"/>
    <property type="project" value="TreeGrafter"/>
</dbReference>
<dbReference type="SUPFAM" id="SSF55811">
    <property type="entry name" value="Nudix"/>
    <property type="match status" value="1"/>
</dbReference>
<dbReference type="PANTHER" id="PTHR10885">
    <property type="entry name" value="ISOPENTENYL-DIPHOSPHATE DELTA-ISOMERASE"/>
    <property type="match status" value="1"/>
</dbReference>
<keyword evidence="3" id="KW-1185">Reference proteome</keyword>
<name>A0A7J7M8N9_9MAGN</name>
<dbReference type="GO" id="GO:0004452">
    <property type="term" value="F:isopentenyl-diphosphate delta-isomerase activity"/>
    <property type="evidence" value="ECO:0007669"/>
    <property type="project" value="TreeGrafter"/>
</dbReference>
<comment type="caution">
    <text evidence="2">The sequence shown here is derived from an EMBL/GenBank/DDBJ whole genome shotgun (WGS) entry which is preliminary data.</text>
</comment>
<organism evidence="2 3">
    <name type="scientific">Kingdonia uniflora</name>
    <dbReference type="NCBI Taxonomy" id="39325"/>
    <lineage>
        <taxon>Eukaryota</taxon>
        <taxon>Viridiplantae</taxon>
        <taxon>Streptophyta</taxon>
        <taxon>Embryophyta</taxon>
        <taxon>Tracheophyta</taxon>
        <taxon>Spermatophyta</taxon>
        <taxon>Magnoliopsida</taxon>
        <taxon>Ranunculales</taxon>
        <taxon>Circaeasteraceae</taxon>
        <taxon>Kingdonia</taxon>
    </lineage>
</organism>
<proteinExistence type="predicted"/>
<dbReference type="Gene3D" id="3.90.79.10">
    <property type="entry name" value="Nucleoside Triphosphate Pyrophosphohydrolase"/>
    <property type="match status" value="1"/>
</dbReference>
<dbReference type="InterPro" id="IPR015797">
    <property type="entry name" value="NUDIX_hydrolase-like_dom_sf"/>
</dbReference>
<dbReference type="PANTHER" id="PTHR10885:SF20">
    <property type="entry name" value="NUDIX HYDROLASE DOMAIN-CONTAINING PROTEIN"/>
    <property type="match status" value="1"/>
</dbReference>
<reference evidence="2 3" key="1">
    <citation type="journal article" date="2020" name="IScience">
        <title>Genome Sequencing of the Endangered Kingdonia uniflora (Circaeasteraceae, Ranunculales) Reveals Potential Mechanisms of Evolutionary Specialization.</title>
        <authorList>
            <person name="Sun Y."/>
            <person name="Deng T."/>
            <person name="Zhang A."/>
            <person name="Moore M.J."/>
            <person name="Landis J.B."/>
            <person name="Lin N."/>
            <person name="Zhang H."/>
            <person name="Zhang X."/>
            <person name="Huang J."/>
            <person name="Zhang X."/>
            <person name="Sun H."/>
            <person name="Wang H."/>
        </authorList>
    </citation>
    <scope>NUCLEOTIDE SEQUENCE [LARGE SCALE GENOMIC DNA]</scope>
    <source>
        <strain evidence="2">TB1705</strain>
        <tissue evidence="2">Leaf</tissue>
    </source>
</reference>
<gene>
    <name evidence="2" type="ORF">GIB67_002942</name>
</gene>
<dbReference type="EMBL" id="JACGCM010001701">
    <property type="protein sequence ID" value="KAF6151243.1"/>
    <property type="molecule type" value="Genomic_DNA"/>
</dbReference>
<protein>
    <recommendedName>
        <fullName evidence="1">Nudix hydrolase domain-containing protein</fullName>
    </recommendedName>
</protein>
<evidence type="ECO:0000259" key="1">
    <source>
        <dbReference type="Pfam" id="PF00293"/>
    </source>
</evidence>
<dbReference type="AlphaFoldDB" id="A0A7J7M8N9"/>
<sequence>MAEILKVVEEEELFDVLTKTGQKTGITKPRQVLKHLLFKNQSSNKLRLVHKDGDYHRAVNVWIYAESTQELLLQRRSDCKDSWPGLWDISSAGHISAGDSSLLSARSSFNGFFFLFGPLRCFSFNPSFGVYPTSPAAPPSFAALLAPKPALEPFVLDARFSHKEGMPVVTFSPNGISCAEAAFFSILAMTFSAGIPPIGDIRTTVYSQWGLLVMLKMESERDVVKGLTRESHMVWIFC</sequence>
<evidence type="ECO:0000313" key="2">
    <source>
        <dbReference type="EMBL" id="KAF6151243.1"/>
    </source>
</evidence>
<evidence type="ECO:0000313" key="3">
    <source>
        <dbReference type="Proteomes" id="UP000541444"/>
    </source>
</evidence>
<dbReference type="Proteomes" id="UP000541444">
    <property type="component" value="Unassembled WGS sequence"/>
</dbReference>
<feature type="domain" description="Nudix hydrolase" evidence="1">
    <location>
        <begin position="55"/>
        <end position="102"/>
    </location>
</feature>
<dbReference type="Pfam" id="PF00293">
    <property type="entry name" value="NUDIX"/>
    <property type="match status" value="1"/>
</dbReference>
<dbReference type="InterPro" id="IPR000086">
    <property type="entry name" value="NUDIX_hydrolase_dom"/>
</dbReference>